<organism evidence="1 2">
    <name type="scientific">Araneus ventricosus</name>
    <name type="common">Orbweaver spider</name>
    <name type="synonym">Epeira ventricosa</name>
    <dbReference type="NCBI Taxonomy" id="182803"/>
    <lineage>
        <taxon>Eukaryota</taxon>
        <taxon>Metazoa</taxon>
        <taxon>Ecdysozoa</taxon>
        <taxon>Arthropoda</taxon>
        <taxon>Chelicerata</taxon>
        <taxon>Arachnida</taxon>
        <taxon>Araneae</taxon>
        <taxon>Araneomorphae</taxon>
        <taxon>Entelegynae</taxon>
        <taxon>Araneoidea</taxon>
        <taxon>Araneidae</taxon>
        <taxon>Araneus</taxon>
    </lineage>
</organism>
<dbReference type="EMBL" id="BGPR01015525">
    <property type="protein sequence ID" value="GBN69606.1"/>
    <property type="molecule type" value="Genomic_DNA"/>
</dbReference>
<accession>A0A4Y2R2C4</accession>
<keyword evidence="2" id="KW-1185">Reference proteome</keyword>
<evidence type="ECO:0000313" key="1">
    <source>
        <dbReference type="EMBL" id="GBN69606.1"/>
    </source>
</evidence>
<reference evidence="1 2" key="1">
    <citation type="journal article" date="2019" name="Sci. Rep.">
        <title>Orb-weaving spider Araneus ventricosus genome elucidates the spidroin gene catalogue.</title>
        <authorList>
            <person name="Kono N."/>
            <person name="Nakamura H."/>
            <person name="Ohtoshi R."/>
            <person name="Moran D.A.P."/>
            <person name="Shinohara A."/>
            <person name="Yoshida Y."/>
            <person name="Fujiwara M."/>
            <person name="Mori M."/>
            <person name="Tomita M."/>
            <person name="Arakawa K."/>
        </authorList>
    </citation>
    <scope>NUCLEOTIDE SEQUENCE [LARGE SCALE GENOMIC DNA]</scope>
</reference>
<gene>
    <name evidence="1" type="ORF">AVEN_25771_1</name>
</gene>
<evidence type="ECO:0000313" key="2">
    <source>
        <dbReference type="Proteomes" id="UP000499080"/>
    </source>
</evidence>
<comment type="caution">
    <text evidence="1">The sequence shown here is derived from an EMBL/GenBank/DDBJ whole genome shotgun (WGS) entry which is preliminary data.</text>
</comment>
<proteinExistence type="predicted"/>
<sequence>MSRSAGSGLAGLYDAIIKFNSIIVQRKRITIRKSQDAAENRLTSYPRKSRDKQSEVGLLFHFENSVINENDKKVIKNAKGRRKINQEIRGTDQSCREFCPSYGSEINAMIDVKWEKSSPFSG</sequence>
<name>A0A4Y2R2C4_ARAVE</name>
<protein>
    <submittedName>
        <fullName evidence="1">Uncharacterized protein</fullName>
    </submittedName>
</protein>
<dbReference type="Proteomes" id="UP000499080">
    <property type="component" value="Unassembled WGS sequence"/>
</dbReference>
<dbReference type="AlphaFoldDB" id="A0A4Y2R2C4"/>